<dbReference type="Gene3D" id="3.10.180.10">
    <property type="entry name" value="2,3-Dihydroxybiphenyl 1,2-Dioxygenase, domain 1"/>
    <property type="match status" value="1"/>
</dbReference>
<evidence type="ECO:0000259" key="1">
    <source>
        <dbReference type="PROSITE" id="PS51819"/>
    </source>
</evidence>
<dbReference type="InterPro" id="IPR029068">
    <property type="entry name" value="Glyas_Bleomycin-R_OHBP_Dase"/>
</dbReference>
<feature type="domain" description="VOC" evidence="1">
    <location>
        <begin position="17"/>
        <end position="134"/>
    </location>
</feature>
<organism evidence="2 3">
    <name type="scientific">Lophiostoma macrostomum CBS 122681</name>
    <dbReference type="NCBI Taxonomy" id="1314788"/>
    <lineage>
        <taxon>Eukaryota</taxon>
        <taxon>Fungi</taxon>
        <taxon>Dikarya</taxon>
        <taxon>Ascomycota</taxon>
        <taxon>Pezizomycotina</taxon>
        <taxon>Dothideomycetes</taxon>
        <taxon>Pleosporomycetidae</taxon>
        <taxon>Pleosporales</taxon>
        <taxon>Lophiostomataceae</taxon>
        <taxon>Lophiostoma</taxon>
    </lineage>
</organism>
<dbReference type="OrthoDB" id="5371818at2759"/>
<dbReference type="Pfam" id="PF00903">
    <property type="entry name" value="Glyoxalase"/>
    <property type="match status" value="1"/>
</dbReference>
<protein>
    <submittedName>
        <fullName evidence="2">Glyoxalase/Bleomycin resistance protein/Dihydroxybiphenyl dioxygenase</fullName>
    </submittedName>
</protein>
<keyword evidence="3" id="KW-1185">Reference proteome</keyword>
<dbReference type="PROSITE" id="PS51819">
    <property type="entry name" value="VOC"/>
    <property type="match status" value="1"/>
</dbReference>
<dbReference type="GO" id="GO:0051213">
    <property type="term" value="F:dioxygenase activity"/>
    <property type="evidence" value="ECO:0007669"/>
    <property type="project" value="UniProtKB-KW"/>
</dbReference>
<dbReference type="EMBL" id="MU004290">
    <property type="protein sequence ID" value="KAF2662325.1"/>
    <property type="molecule type" value="Genomic_DNA"/>
</dbReference>
<sequence>MTLSFANPPSKQIAPHKLAHVVLKTRDIKRMVAFYTEFLGGTALCPDDSLAFVQYDDEHHRIAFVQIPGLREKDPGTAGLHHIAFTFPSLRHLLLAYRQRKAKGIMPAWCVNHGPTVSMYYLDPEGNTLETQHDVFETIEAANAMMHSEAFAKNPIGVDFDPEEMIERLEKGESQESIAVRGDIGPRGIEGIPEAIRAA</sequence>
<keyword evidence="2" id="KW-0560">Oxidoreductase</keyword>
<reference evidence="2" key="1">
    <citation type="journal article" date="2020" name="Stud. Mycol.">
        <title>101 Dothideomycetes genomes: a test case for predicting lifestyles and emergence of pathogens.</title>
        <authorList>
            <person name="Haridas S."/>
            <person name="Albert R."/>
            <person name="Binder M."/>
            <person name="Bloem J."/>
            <person name="Labutti K."/>
            <person name="Salamov A."/>
            <person name="Andreopoulos B."/>
            <person name="Baker S."/>
            <person name="Barry K."/>
            <person name="Bills G."/>
            <person name="Bluhm B."/>
            <person name="Cannon C."/>
            <person name="Castanera R."/>
            <person name="Culley D."/>
            <person name="Daum C."/>
            <person name="Ezra D."/>
            <person name="Gonzalez J."/>
            <person name="Henrissat B."/>
            <person name="Kuo A."/>
            <person name="Liang C."/>
            <person name="Lipzen A."/>
            <person name="Lutzoni F."/>
            <person name="Magnuson J."/>
            <person name="Mondo S."/>
            <person name="Nolan M."/>
            <person name="Ohm R."/>
            <person name="Pangilinan J."/>
            <person name="Park H.-J."/>
            <person name="Ramirez L."/>
            <person name="Alfaro M."/>
            <person name="Sun H."/>
            <person name="Tritt A."/>
            <person name="Yoshinaga Y."/>
            <person name="Zwiers L.-H."/>
            <person name="Turgeon B."/>
            <person name="Goodwin S."/>
            <person name="Spatafora J."/>
            <person name="Crous P."/>
            <person name="Grigoriev I."/>
        </authorList>
    </citation>
    <scope>NUCLEOTIDE SEQUENCE</scope>
    <source>
        <strain evidence="2">CBS 122681</strain>
    </source>
</reference>
<dbReference type="Proteomes" id="UP000799324">
    <property type="component" value="Unassembled WGS sequence"/>
</dbReference>
<evidence type="ECO:0000313" key="2">
    <source>
        <dbReference type="EMBL" id="KAF2662325.1"/>
    </source>
</evidence>
<dbReference type="InterPro" id="IPR004360">
    <property type="entry name" value="Glyas_Fos-R_dOase_dom"/>
</dbReference>
<keyword evidence="2" id="KW-0223">Dioxygenase</keyword>
<dbReference type="InterPro" id="IPR037523">
    <property type="entry name" value="VOC_core"/>
</dbReference>
<accession>A0A6A6TQI0</accession>
<proteinExistence type="predicted"/>
<name>A0A6A6TQI0_9PLEO</name>
<dbReference type="AlphaFoldDB" id="A0A6A6TQI0"/>
<dbReference type="SUPFAM" id="SSF54593">
    <property type="entry name" value="Glyoxalase/Bleomycin resistance protein/Dihydroxybiphenyl dioxygenase"/>
    <property type="match status" value="1"/>
</dbReference>
<evidence type="ECO:0000313" key="3">
    <source>
        <dbReference type="Proteomes" id="UP000799324"/>
    </source>
</evidence>
<gene>
    <name evidence="2" type="ORF">K491DRAFT_686808</name>
</gene>